<organism evidence="4 5">
    <name type="scientific">Sphingobium chungbukense</name>
    <dbReference type="NCBI Taxonomy" id="56193"/>
    <lineage>
        <taxon>Bacteria</taxon>
        <taxon>Pseudomonadati</taxon>
        <taxon>Pseudomonadota</taxon>
        <taxon>Alphaproteobacteria</taxon>
        <taxon>Sphingomonadales</taxon>
        <taxon>Sphingomonadaceae</taxon>
        <taxon>Sphingobium</taxon>
    </lineage>
</organism>
<dbReference type="InterPro" id="IPR008756">
    <property type="entry name" value="Peptidase_M56"/>
</dbReference>
<proteinExistence type="predicted"/>
<feature type="transmembrane region" description="Helical" evidence="2">
    <location>
        <begin position="98"/>
        <end position="117"/>
    </location>
</feature>
<dbReference type="Proteomes" id="UP000033874">
    <property type="component" value="Unassembled WGS sequence"/>
</dbReference>
<dbReference type="EMBL" id="LBIC01000001">
    <property type="protein sequence ID" value="KKW93334.1"/>
    <property type="molecule type" value="Genomic_DNA"/>
</dbReference>
<dbReference type="STRING" id="56193.YP76_01115"/>
<feature type="transmembrane region" description="Helical" evidence="2">
    <location>
        <begin position="188"/>
        <end position="211"/>
    </location>
</feature>
<feature type="compositionally biased region" description="Pro residues" evidence="1">
    <location>
        <begin position="377"/>
        <end position="392"/>
    </location>
</feature>
<feature type="region of interest" description="Disordered" evidence="1">
    <location>
        <begin position="377"/>
        <end position="396"/>
    </location>
</feature>
<evidence type="ECO:0000259" key="3">
    <source>
        <dbReference type="Pfam" id="PF05569"/>
    </source>
</evidence>
<feature type="transmembrane region" description="Helical" evidence="2">
    <location>
        <begin position="6"/>
        <end position="22"/>
    </location>
</feature>
<feature type="transmembrane region" description="Helical" evidence="2">
    <location>
        <begin position="29"/>
        <end position="48"/>
    </location>
</feature>
<name>A0A0M3AXL2_9SPHN</name>
<keyword evidence="2" id="KW-1133">Transmembrane helix</keyword>
<feature type="domain" description="Peptidase M56" evidence="3">
    <location>
        <begin position="7"/>
        <end position="270"/>
    </location>
</feature>
<dbReference type="Pfam" id="PF05569">
    <property type="entry name" value="Peptidase_M56"/>
    <property type="match status" value="1"/>
</dbReference>
<evidence type="ECO:0000313" key="4">
    <source>
        <dbReference type="EMBL" id="KKW93334.1"/>
    </source>
</evidence>
<gene>
    <name evidence="4" type="ORF">YP76_01115</name>
</gene>
<evidence type="ECO:0000313" key="5">
    <source>
        <dbReference type="Proteomes" id="UP000033874"/>
    </source>
</evidence>
<keyword evidence="2" id="KW-0472">Membrane</keyword>
<feature type="region of interest" description="Disordered" evidence="1">
    <location>
        <begin position="337"/>
        <end position="371"/>
    </location>
</feature>
<keyword evidence="5" id="KW-1185">Reference proteome</keyword>
<evidence type="ECO:0000256" key="2">
    <source>
        <dbReference type="SAM" id="Phobius"/>
    </source>
</evidence>
<accession>A0A0M3AXL2</accession>
<dbReference type="PATRIC" id="fig|56193.3.peg.226"/>
<dbReference type="RefSeq" id="WP_046761779.1">
    <property type="nucleotide sequence ID" value="NZ_LBIC01000001.1"/>
</dbReference>
<dbReference type="InterPro" id="IPR052173">
    <property type="entry name" value="Beta-lactam_resp_regulator"/>
</dbReference>
<comment type="caution">
    <text evidence="4">The sequence shown here is derived from an EMBL/GenBank/DDBJ whole genome shotgun (WGS) entry which is preliminary data.</text>
</comment>
<dbReference type="AlphaFoldDB" id="A0A0M3AXL2"/>
<sequence>MSVWIAETLIATTLLMAIVMLLRRPVARWLGAGTAYCLWLLPLARMMLPALPQEVVHRSPLQMAVDRAGLPTLLDAAPAMAALPARAEATIPWLEIGASFWLLGLVIFLTVQAVGYVRFRRFILNGATPVGEEGRIHIVSSPRAGGPLAFGILRPFIVLPADFALRFDPQERAMAIAHERAHHQRGDLAANMIALLLLGLHWCNPVAWIAYRAYRADQEQACDARVLALYGQDQAPVYGRAILKAAAGHPFAGACHLNPITVFKRRLKMLSAHEMSLRRISWGMAAVALVTMSGLALTASGSRAAQQVAAITEKVDSMNFGRLADLVAQPASATEIAIPQVPEPSAAPKPAPHERTGDTAANVPSVPAVPPIPPAPAADMVPPVPPLPPAPPMRLRDEDGRALSHAIPSEAEIRRTVPDVDVANGCEEGRSVNRRETVDADGRRHIRVRICEAQISAQAHRAARAGLIAARAQIAAAARMSDKIRADVLRDLDKEIAHMDEEE</sequence>
<feature type="compositionally biased region" description="Pro residues" evidence="1">
    <location>
        <begin position="341"/>
        <end position="350"/>
    </location>
</feature>
<dbReference type="CDD" id="cd07341">
    <property type="entry name" value="M56_BlaR1_MecR1_like"/>
    <property type="match status" value="1"/>
</dbReference>
<keyword evidence="2" id="KW-0812">Transmembrane</keyword>
<reference evidence="4 5" key="1">
    <citation type="submission" date="2015-04" db="EMBL/GenBank/DDBJ databases">
        <title>Genome sequence of aromatic hydrocarbons-degrading Sphingobium chungbukense DJ77.</title>
        <authorList>
            <person name="Kim Y.-C."/>
            <person name="Chae J.-C."/>
        </authorList>
    </citation>
    <scope>NUCLEOTIDE SEQUENCE [LARGE SCALE GENOMIC DNA]</scope>
    <source>
        <strain evidence="4 5">DJ77</strain>
    </source>
</reference>
<protein>
    <submittedName>
        <fullName evidence="4">Energy transducer TonB</fullName>
    </submittedName>
</protein>
<dbReference type="PANTHER" id="PTHR34978:SF3">
    <property type="entry name" value="SLR0241 PROTEIN"/>
    <property type="match status" value="1"/>
</dbReference>
<evidence type="ECO:0000256" key="1">
    <source>
        <dbReference type="SAM" id="MobiDB-lite"/>
    </source>
</evidence>
<dbReference type="PANTHER" id="PTHR34978">
    <property type="entry name" value="POSSIBLE SENSOR-TRANSDUCER PROTEIN BLAR"/>
    <property type="match status" value="1"/>
</dbReference>